<dbReference type="EMBL" id="JABJNZ010000057">
    <property type="protein sequence ID" value="MBT4870748.1"/>
    <property type="molecule type" value="Genomic_DNA"/>
</dbReference>
<evidence type="ECO:0000256" key="1">
    <source>
        <dbReference type="SAM" id="Phobius"/>
    </source>
</evidence>
<feature type="transmembrane region" description="Helical" evidence="1">
    <location>
        <begin position="181"/>
        <end position="200"/>
    </location>
</feature>
<dbReference type="AlphaFoldDB" id="A0A8T5GGA6"/>
<evidence type="ECO:0000313" key="2">
    <source>
        <dbReference type="EMBL" id="MBT4870748.1"/>
    </source>
</evidence>
<feature type="transmembrane region" description="Helical" evidence="1">
    <location>
        <begin position="156"/>
        <end position="175"/>
    </location>
</feature>
<organism evidence="2 3">
    <name type="scientific">Candidatus Iainarchaeum sp</name>
    <dbReference type="NCBI Taxonomy" id="3101447"/>
    <lineage>
        <taxon>Archaea</taxon>
        <taxon>Candidatus Iainarchaeota</taxon>
        <taxon>Candidatus Iainarchaeia</taxon>
        <taxon>Candidatus Iainarchaeales</taxon>
        <taxon>Candidatus Iainarchaeaceae</taxon>
        <taxon>Candidatus Iainarchaeum</taxon>
    </lineage>
</organism>
<keyword evidence="1" id="KW-0812">Transmembrane</keyword>
<accession>A0A8T5GGA6</accession>
<name>A0A8T5GGA6_9ARCH</name>
<dbReference type="PANTHER" id="PTHR38815">
    <property type="entry name" value="HYPOTHETICAL MEMBRANE PROTEIN, CONSERVED, DUF373 FAMILY"/>
    <property type="match status" value="1"/>
</dbReference>
<sequence length="406" mass="45809">MKKKVFVVCVDRDNDLGRKTRFKGPVIGREKNLEAGQKLILADPTESDANTIFASIKKMEEAKKEFKNVEVVTITGKDKTALRSDKEINRQLDIIQKNYNVEGWILVTDGAEDAQVIPLLQSRAKIISTEQVIIRQAQAVESTFYTIKEAFRDPSIARMFIGIPGILLLLFASLWFFYPQYILQTITLVLGAYLLLKGFGIEDKIMDMFKNITSSISEQRISVVFYVAAFIFPLFGIWLAYIQLISSNFIDIGLDVISSLRLLYPFLAAAVISIIVAKGVDSIYAKKAYKIGKYFVQIVSIVALWAILDAGTLVFLSQADLAWFPANIMASFIILIIALRIGNTFDIRAKVTRILIGLHVSDEEGNYLGRVKEVNKRRQSITYGKKNVETRKKDFILKDGRIIILN</sequence>
<dbReference type="Proteomes" id="UP000722459">
    <property type="component" value="Unassembled WGS sequence"/>
</dbReference>
<dbReference type="PANTHER" id="PTHR38815:SF1">
    <property type="entry name" value="DUF373 FAMILY PROTEIN"/>
    <property type="match status" value="1"/>
</dbReference>
<keyword evidence="1" id="KW-0472">Membrane</keyword>
<feature type="transmembrane region" description="Helical" evidence="1">
    <location>
        <begin position="322"/>
        <end position="341"/>
    </location>
</feature>
<gene>
    <name evidence="2" type="ORF">HON47_04190</name>
</gene>
<dbReference type="InterPro" id="IPR007254">
    <property type="entry name" value="DUF373"/>
</dbReference>
<feature type="transmembrane region" description="Helical" evidence="1">
    <location>
        <begin position="221"/>
        <end position="242"/>
    </location>
</feature>
<evidence type="ECO:0000313" key="3">
    <source>
        <dbReference type="Proteomes" id="UP000722459"/>
    </source>
</evidence>
<dbReference type="Pfam" id="PF04123">
    <property type="entry name" value="DUF373"/>
    <property type="match status" value="1"/>
</dbReference>
<feature type="transmembrane region" description="Helical" evidence="1">
    <location>
        <begin position="262"/>
        <end position="280"/>
    </location>
</feature>
<comment type="caution">
    <text evidence="2">The sequence shown here is derived from an EMBL/GenBank/DDBJ whole genome shotgun (WGS) entry which is preliminary data.</text>
</comment>
<reference evidence="2" key="1">
    <citation type="journal article" date="2021" name="ISME J.">
        <title>Mercury methylation by metabolically versatile and cosmopolitan marine bacteria.</title>
        <authorList>
            <person name="Lin H."/>
            <person name="Ascher D.B."/>
            <person name="Myung Y."/>
            <person name="Lamborg C.H."/>
            <person name="Hallam S.J."/>
            <person name="Gionfriddo C.M."/>
            <person name="Holt K.E."/>
            <person name="Moreau J.W."/>
        </authorList>
    </citation>
    <scope>NUCLEOTIDE SEQUENCE</scope>
    <source>
        <strain evidence="2">SI075_bin30</strain>
    </source>
</reference>
<feature type="transmembrane region" description="Helical" evidence="1">
    <location>
        <begin position="292"/>
        <end position="316"/>
    </location>
</feature>
<keyword evidence="1" id="KW-1133">Transmembrane helix</keyword>
<proteinExistence type="predicted"/>
<protein>
    <submittedName>
        <fullName evidence="2">DUF373 family protein</fullName>
    </submittedName>
</protein>